<dbReference type="RefSeq" id="XP_040659194.1">
    <property type="nucleotide sequence ID" value="XM_040798311.1"/>
</dbReference>
<evidence type="ECO:0000256" key="1">
    <source>
        <dbReference type="SAM" id="MobiDB-lite"/>
    </source>
</evidence>
<accession>A0A151GS56</accession>
<evidence type="ECO:0000313" key="2">
    <source>
        <dbReference type="EMBL" id="KYK59842.1"/>
    </source>
</evidence>
<evidence type="ECO:0000313" key="3">
    <source>
        <dbReference type="Proteomes" id="UP000076580"/>
    </source>
</evidence>
<proteinExistence type="predicted"/>
<feature type="region of interest" description="Disordered" evidence="1">
    <location>
        <begin position="132"/>
        <end position="154"/>
    </location>
</feature>
<sequence>MLRSVRVTAEVDVSVPTFADHLLAYPRRRPLTRYGEGAETMGEGNPIHPLSAIGLDGMGVEEEEEEEEEGFELQSNYDPLRPFQARYRDQGIRKADMRQCDGSADGCRVVFGHEQELSCFVSARLVVKQVPSQGVRQGASPAPDQRRTVRAGGGARKVMDRGAVACRGM</sequence>
<dbReference type="GeneID" id="63713619"/>
<organism evidence="2 3">
    <name type="scientific">Drechmeria coniospora</name>
    <name type="common">Nematophagous fungus</name>
    <name type="synonym">Meria coniospora</name>
    <dbReference type="NCBI Taxonomy" id="98403"/>
    <lineage>
        <taxon>Eukaryota</taxon>
        <taxon>Fungi</taxon>
        <taxon>Dikarya</taxon>
        <taxon>Ascomycota</taxon>
        <taxon>Pezizomycotina</taxon>
        <taxon>Sordariomycetes</taxon>
        <taxon>Hypocreomycetidae</taxon>
        <taxon>Hypocreales</taxon>
        <taxon>Ophiocordycipitaceae</taxon>
        <taxon>Drechmeria</taxon>
    </lineage>
</organism>
<comment type="caution">
    <text evidence="2">The sequence shown here is derived from an EMBL/GenBank/DDBJ whole genome shotgun (WGS) entry which is preliminary data.</text>
</comment>
<reference evidence="2 3" key="1">
    <citation type="journal article" date="2016" name="Sci. Rep.">
        <title>Insights into Adaptations to a Near-Obligate Nematode Endoparasitic Lifestyle from the Finished Genome of Drechmeria coniospora.</title>
        <authorList>
            <person name="Zhang L."/>
            <person name="Zhou Z."/>
            <person name="Guo Q."/>
            <person name="Fokkens L."/>
            <person name="Miskei M."/>
            <person name="Pocsi I."/>
            <person name="Zhang W."/>
            <person name="Chen M."/>
            <person name="Wang L."/>
            <person name="Sun Y."/>
            <person name="Donzelli B.G."/>
            <person name="Gibson D.M."/>
            <person name="Nelson D.R."/>
            <person name="Luo J.G."/>
            <person name="Rep M."/>
            <person name="Liu H."/>
            <person name="Yang S."/>
            <person name="Wang J."/>
            <person name="Krasnoff S.B."/>
            <person name="Xu Y."/>
            <person name="Molnar I."/>
            <person name="Lin M."/>
        </authorList>
    </citation>
    <scope>NUCLEOTIDE SEQUENCE [LARGE SCALE GENOMIC DNA]</scope>
    <source>
        <strain evidence="2 3">ARSEF 6962</strain>
    </source>
</reference>
<name>A0A151GS56_DRECN</name>
<dbReference type="EMBL" id="LAYC01000001">
    <property type="protein sequence ID" value="KYK59842.1"/>
    <property type="molecule type" value="Genomic_DNA"/>
</dbReference>
<dbReference type="InParanoid" id="A0A151GS56"/>
<dbReference type="Proteomes" id="UP000076580">
    <property type="component" value="Chromosome 01"/>
</dbReference>
<gene>
    <name evidence="2" type="ORF">DCS_00976</name>
</gene>
<protein>
    <submittedName>
        <fullName evidence="2">Uncharacterized protein</fullName>
    </submittedName>
</protein>
<dbReference type="AlphaFoldDB" id="A0A151GS56"/>
<keyword evidence="3" id="KW-1185">Reference proteome</keyword>